<dbReference type="GO" id="GO:0006364">
    <property type="term" value="P:rRNA processing"/>
    <property type="evidence" value="ECO:0007669"/>
    <property type="project" value="UniProtKB-ARBA"/>
</dbReference>
<dbReference type="RefSeq" id="XP_024699210.1">
    <property type="nucleotide sequence ID" value="XM_024847213.1"/>
</dbReference>
<evidence type="ECO:0000256" key="5">
    <source>
        <dbReference type="ARBA" id="ARBA00022927"/>
    </source>
</evidence>
<dbReference type="SUPFAM" id="SSF52540">
    <property type="entry name" value="P-loop containing nucleoside triphosphate hydrolases"/>
    <property type="match status" value="1"/>
</dbReference>
<dbReference type="AlphaFoldDB" id="A0A2I2FTD4"/>
<dbReference type="STRING" id="1392250.A0A2I2FTD4"/>
<dbReference type="PROSITE" id="PS51721">
    <property type="entry name" value="G_CP"/>
    <property type="match status" value="1"/>
</dbReference>
<dbReference type="GO" id="GO:0030684">
    <property type="term" value="C:preribosome"/>
    <property type="evidence" value="ECO:0007669"/>
    <property type="project" value="UniProtKB-ARBA"/>
</dbReference>
<dbReference type="InterPro" id="IPR050755">
    <property type="entry name" value="TRAFAC_YlqF/YawG_RiboMat"/>
</dbReference>
<reference evidence="10 11" key="1">
    <citation type="submission" date="2016-12" db="EMBL/GenBank/DDBJ databases">
        <title>The genomes of Aspergillus section Nigri reveals drivers in fungal speciation.</title>
        <authorList>
            <consortium name="DOE Joint Genome Institute"/>
            <person name="Vesth T.C."/>
            <person name="Nybo J."/>
            <person name="Theobald S."/>
            <person name="Brandl J."/>
            <person name="Frisvad J.C."/>
            <person name="Nielsen K.F."/>
            <person name="Lyhne E.K."/>
            <person name="Kogle M.E."/>
            <person name="Kuo A."/>
            <person name="Riley R."/>
            <person name="Clum A."/>
            <person name="Nolan M."/>
            <person name="Lipzen A."/>
            <person name="Salamov A."/>
            <person name="Henrissat B."/>
            <person name="Wiebenga A."/>
            <person name="De Vries R.P."/>
            <person name="Grigoriev I.V."/>
            <person name="Mortensen U.H."/>
            <person name="Andersen M.R."/>
            <person name="Baker S.E."/>
        </authorList>
    </citation>
    <scope>NUCLEOTIDE SEQUENCE [LARGE SCALE GENOMIC DNA]</scope>
    <source>
        <strain evidence="10 11">IBT 23096</strain>
    </source>
</reference>
<evidence type="ECO:0000256" key="4">
    <source>
        <dbReference type="ARBA" id="ARBA00022741"/>
    </source>
</evidence>
<comment type="caution">
    <text evidence="10">The sequence shown here is derived from an EMBL/GenBank/DDBJ whole genome shotgun (WGS) entry which is preliminary data.</text>
</comment>
<dbReference type="FunFam" id="3.40.50.300:FF:000844">
    <property type="entry name" value="Nuclear GTP-binding protein NUG1"/>
    <property type="match status" value="1"/>
</dbReference>
<comment type="subcellular location">
    <subcellularLocation>
        <location evidence="1">Nucleus</location>
    </subcellularLocation>
</comment>
<dbReference type="Gene3D" id="3.40.50.300">
    <property type="entry name" value="P-loop containing nucleotide triphosphate hydrolases"/>
    <property type="match status" value="1"/>
</dbReference>
<dbReference type="FunFam" id="1.10.1580.10:FF:000006">
    <property type="entry name" value="Nuclear GTP-binding protein NUG1"/>
    <property type="match status" value="1"/>
</dbReference>
<keyword evidence="2" id="KW-0813">Transport</keyword>
<evidence type="ECO:0000259" key="9">
    <source>
        <dbReference type="PROSITE" id="PS51721"/>
    </source>
</evidence>
<keyword evidence="4" id="KW-0547">Nucleotide-binding</keyword>
<dbReference type="InterPro" id="IPR030378">
    <property type="entry name" value="G_CP_dom"/>
</dbReference>
<dbReference type="InterPro" id="IPR006073">
    <property type="entry name" value="GTP-bd"/>
</dbReference>
<protein>
    <recommendedName>
        <fullName evidence="9">CP-type G domain-containing protein</fullName>
    </recommendedName>
</protein>
<evidence type="ECO:0000256" key="1">
    <source>
        <dbReference type="ARBA" id="ARBA00004123"/>
    </source>
</evidence>
<feature type="region of interest" description="Disordered" evidence="8">
    <location>
        <begin position="20"/>
        <end position="56"/>
    </location>
</feature>
<feature type="compositionally biased region" description="Acidic residues" evidence="8">
    <location>
        <begin position="108"/>
        <end position="123"/>
    </location>
</feature>
<dbReference type="GO" id="GO:0042273">
    <property type="term" value="P:ribosomal large subunit biogenesis"/>
    <property type="evidence" value="ECO:0007669"/>
    <property type="project" value="UniProtKB-ARBA"/>
</dbReference>
<gene>
    <name evidence="10" type="ORF">P170DRAFT_418351</name>
</gene>
<feature type="compositionally biased region" description="Basic and acidic residues" evidence="8">
    <location>
        <begin position="70"/>
        <end position="84"/>
    </location>
</feature>
<evidence type="ECO:0000256" key="2">
    <source>
        <dbReference type="ARBA" id="ARBA00022448"/>
    </source>
</evidence>
<dbReference type="InterPro" id="IPR023179">
    <property type="entry name" value="GTP-bd_ortho_bundle_sf"/>
</dbReference>
<dbReference type="GO" id="GO:0005525">
    <property type="term" value="F:GTP binding"/>
    <property type="evidence" value="ECO:0007669"/>
    <property type="project" value="UniProtKB-KW"/>
</dbReference>
<keyword evidence="7" id="KW-0539">Nucleus</keyword>
<evidence type="ECO:0000256" key="6">
    <source>
        <dbReference type="ARBA" id="ARBA00023134"/>
    </source>
</evidence>
<name>A0A2I2FTD4_9EURO</name>
<evidence type="ECO:0000313" key="10">
    <source>
        <dbReference type="EMBL" id="PLB43908.1"/>
    </source>
</evidence>
<keyword evidence="11" id="KW-1185">Reference proteome</keyword>
<dbReference type="OrthoDB" id="10266128at2759"/>
<evidence type="ECO:0000256" key="3">
    <source>
        <dbReference type="ARBA" id="ARBA00022517"/>
    </source>
</evidence>
<feature type="compositionally biased region" description="Basic and acidic residues" evidence="8">
    <location>
        <begin position="35"/>
        <end position="48"/>
    </location>
</feature>
<dbReference type="GO" id="GO:0015031">
    <property type="term" value="P:protein transport"/>
    <property type="evidence" value="ECO:0007669"/>
    <property type="project" value="UniProtKB-KW"/>
</dbReference>
<feature type="compositionally biased region" description="Acidic residues" evidence="8">
    <location>
        <begin position="142"/>
        <end position="176"/>
    </location>
</feature>
<keyword evidence="5" id="KW-0653">Protein transport</keyword>
<dbReference type="VEuPathDB" id="FungiDB:P170DRAFT_418351"/>
<evidence type="ECO:0000256" key="7">
    <source>
        <dbReference type="ARBA" id="ARBA00023242"/>
    </source>
</evidence>
<dbReference type="EMBL" id="MSFO01000010">
    <property type="protein sequence ID" value="PLB43908.1"/>
    <property type="molecule type" value="Genomic_DNA"/>
</dbReference>
<evidence type="ECO:0000313" key="11">
    <source>
        <dbReference type="Proteomes" id="UP000234275"/>
    </source>
</evidence>
<organism evidence="10 11">
    <name type="scientific">Aspergillus steynii IBT 23096</name>
    <dbReference type="NCBI Taxonomy" id="1392250"/>
    <lineage>
        <taxon>Eukaryota</taxon>
        <taxon>Fungi</taxon>
        <taxon>Dikarya</taxon>
        <taxon>Ascomycota</taxon>
        <taxon>Pezizomycotina</taxon>
        <taxon>Eurotiomycetes</taxon>
        <taxon>Eurotiomycetidae</taxon>
        <taxon>Eurotiales</taxon>
        <taxon>Aspergillaceae</taxon>
        <taxon>Aspergillus</taxon>
        <taxon>Aspergillus subgen. Circumdati</taxon>
    </lineage>
</organism>
<dbReference type="InterPro" id="IPR014813">
    <property type="entry name" value="Gnl3_N_dom"/>
</dbReference>
<dbReference type="GO" id="GO:0005730">
    <property type="term" value="C:nucleolus"/>
    <property type="evidence" value="ECO:0007669"/>
    <property type="project" value="UniProtKB-ARBA"/>
</dbReference>
<feature type="compositionally biased region" description="Low complexity" evidence="8">
    <location>
        <begin position="89"/>
        <end position="107"/>
    </location>
</feature>
<dbReference type="PANTHER" id="PTHR11089">
    <property type="entry name" value="GTP-BINDING PROTEIN-RELATED"/>
    <property type="match status" value="1"/>
</dbReference>
<feature type="region of interest" description="Disordered" evidence="8">
    <location>
        <begin position="70"/>
        <end position="191"/>
    </location>
</feature>
<dbReference type="Pfam" id="PF01926">
    <property type="entry name" value="MMR_HSR1"/>
    <property type="match status" value="1"/>
</dbReference>
<dbReference type="Proteomes" id="UP000234275">
    <property type="component" value="Unassembled WGS sequence"/>
</dbReference>
<sequence>MVNIGKNSKRTPVRLRHKIEKASAAKQRKQKKLAKKDPTWRSKIKKDPGIPNLFPHKDKLLHEIEERKRLKAEEQQRIRDEARARRAAQKAQSGQGAEVIDGQIQQDIDSDGMDDDDMDEDGDSSNPMAALLASARARAAEYGDEDDEMDEDDDEDMDAMDDDEEDGGAALDDDEAPQLVSQPHSKESSRRQFDKVFKQVVDGADVVLYVLDARDPEGTRSKEVEREIMSAAAGTKRLILILNKIDLVPPPVLKDWLIHLRRYFPTLPLKASNGTGNAHSFDHKQLTVKGTSDTLFKALKSFAQTKQLKRSVSVGVIGYPNVGKSSVINALTARLNKGSSNACPTGAEAGVTTSLRQVKLDSKLKLIDSPGIVFPNAGGSEKATNKKSHKKKQDEHARLVLLNAVPPKQIEDPIPAVKLLIKRLSTSEGLLQKLLALYGIPALFPSGGDQVNDFLIHVARKRGRLGKGGVPNLEAAAMTVINDWRDGRIQGWVNAPVLPVVTTTEGAAATEVGPGVDTRQIVTEWAKEFKIEGLWGNGDEEMAE</sequence>
<dbReference type="Pfam" id="PF08701">
    <property type="entry name" value="GN3L_Grn1"/>
    <property type="match status" value="1"/>
</dbReference>
<evidence type="ECO:0000256" key="8">
    <source>
        <dbReference type="SAM" id="MobiDB-lite"/>
    </source>
</evidence>
<proteinExistence type="predicted"/>
<dbReference type="PANTHER" id="PTHR11089:SF30">
    <property type="entry name" value="GUANINE NUCLEOTIDE-BINDING PROTEIN-LIKE 3 HOMOLOG"/>
    <property type="match status" value="1"/>
</dbReference>
<dbReference type="PRINTS" id="PR00326">
    <property type="entry name" value="GTP1OBG"/>
</dbReference>
<feature type="domain" description="CP-type G" evidence="9">
    <location>
        <begin position="190"/>
        <end position="375"/>
    </location>
</feature>
<dbReference type="CDD" id="cd04178">
    <property type="entry name" value="Nucleostemin_like"/>
    <property type="match status" value="1"/>
</dbReference>
<dbReference type="Gene3D" id="1.10.1580.10">
    <property type="match status" value="1"/>
</dbReference>
<keyword evidence="6" id="KW-0342">GTP-binding</keyword>
<dbReference type="GeneID" id="36554912"/>
<keyword evidence="3" id="KW-0690">Ribosome biogenesis</keyword>
<dbReference type="InterPro" id="IPR027417">
    <property type="entry name" value="P-loop_NTPase"/>
</dbReference>
<accession>A0A2I2FTD4</accession>